<dbReference type="Proteomes" id="UP000005317">
    <property type="component" value="Unassembled WGS sequence"/>
</dbReference>
<evidence type="ECO:0000313" key="3">
    <source>
        <dbReference type="Proteomes" id="UP000005317"/>
    </source>
</evidence>
<feature type="region of interest" description="Disordered" evidence="1">
    <location>
        <begin position="1"/>
        <end position="33"/>
    </location>
</feature>
<name>A0A656HFR5_THINJ</name>
<sequence length="57" mass="5878" precursor="true">MDPSALVTSVTGSNTAAIQASADMTESNTERELELAADSAEFNTAKSVADMAAQQTQ</sequence>
<gene>
    <name evidence="2" type="ORF">Thini_3251</name>
</gene>
<dbReference type="RefSeq" id="WP_002709664.1">
    <property type="nucleotide sequence ID" value="NZ_JH651384.1"/>
</dbReference>
<evidence type="ECO:0000256" key="1">
    <source>
        <dbReference type="SAM" id="MobiDB-lite"/>
    </source>
</evidence>
<protein>
    <submittedName>
        <fullName evidence="2">Uncharacterized protein</fullName>
    </submittedName>
</protein>
<reference evidence="3" key="1">
    <citation type="journal article" date="2011" name="Stand. Genomic Sci.">
        <title>Genome sequence of the filamentous, gliding Thiothrix nivea neotype strain (JP2(T)).</title>
        <authorList>
            <person name="Lapidus A."/>
            <person name="Nolan M."/>
            <person name="Lucas S."/>
            <person name="Glavina Del Rio T."/>
            <person name="Tice H."/>
            <person name="Cheng J.F."/>
            <person name="Tapia R."/>
            <person name="Han C."/>
            <person name="Goodwin L."/>
            <person name="Pitluck S."/>
            <person name="Liolios K."/>
            <person name="Pagani I."/>
            <person name="Ivanova N."/>
            <person name="Huntemann M."/>
            <person name="Mavromatis K."/>
            <person name="Mikhailova N."/>
            <person name="Pati A."/>
            <person name="Chen A."/>
            <person name="Palaniappan K."/>
            <person name="Land M."/>
            <person name="Brambilla E.M."/>
            <person name="Rohde M."/>
            <person name="Abt B."/>
            <person name="Verbarg S."/>
            <person name="Goker M."/>
            <person name="Bristow J."/>
            <person name="Eisen J.A."/>
            <person name="Markowitz V."/>
            <person name="Hugenholtz P."/>
            <person name="Kyrpides N.C."/>
            <person name="Klenk H.P."/>
            <person name="Woyke T."/>
        </authorList>
    </citation>
    <scope>NUCLEOTIDE SEQUENCE [LARGE SCALE GENOMIC DNA]</scope>
    <source>
        <strain evidence="3">ATCC 35100 / DSM 5205 / JP2</strain>
    </source>
</reference>
<dbReference type="EMBL" id="JH651384">
    <property type="protein sequence ID" value="EIJ35768.1"/>
    <property type="molecule type" value="Genomic_DNA"/>
</dbReference>
<proteinExistence type="predicted"/>
<keyword evidence="3" id="KW-1185">Reference proteome</keyword>
<organism evidence="2 3">
    <name type="scientific">Thiothrix nivea (strain ATCC 35100 / DSM 5205 / JP2)</name>
    <dbReference type="NCBI Taxonomy" id="870187"/>
    <lineage>
        <taxon>Bacteria</taxon>
        <taxon>Pseudomonadati</taxon>
        <taxon>Pseudomonadota</taxon>
        <taxon>Gammaproteobacteria</taxon>
        <taxon>Thiotrichales</taxon>
        <taxon>Thiotrichaceae</taxon>
        <taxon>Thiothrix</taxon>
    </lineage>
</organism>
<feature type="compositionally biased region" description="Polar residues" evidence="1">
    <location>
        <begin position="1"/>
        <end position="27"/>
    </location>
</feature>
<evidence type="ECO:0000313" key="2">
    <source>
        <dbReference type="EMBL" id="EIJ35768.1"/>
    </source>
</evidence>
<accession>A0A656HFR5</accession>
<dbReference type="AlphaFoldDB" id="A0A656HFR5"/>